<gene>
    <name evidence="1" type="ORF">ACFOW8_28560</name>
</gene>
<sequence length="181" mass="20230">MSDADDATPFCPVCGCGIVDDLVYIEHPHRGEVAVHNECLPTDVMLNEIEAERRRTEDMEQRKNEWHDRFAKMRTQRNAAHVILANTVAELGAPEDTAWTFLPEVARELRARVVELEAATDRVREVHQPVEALNVRYPGGRPTQVCSGCGTDDGNWQTYPCPTIRALGGPRPALKLSEVQS</sequence>
<name>A0ABV8LE02_9NOCA</name>
<evidence type="ECO:0008006" key="3">
    <source>
        <dbReference type="Google" id="ProtNLM"/>
    </source>
</evidence>
<comment type="caution">
    <text evidence="1">The sequence shown here is derived from an EMBL/GenBank/DDBJ whole genome shotgun (WGS) entry which is preliminary data.</text>
</comment>
<evidence type="ECO:0000313" key="1">
    <source>
        <dbReference type="EMBL" id="MFC4128893.1"/>
    </source>
</evidence>
<dbReference type="Proteomes" id="UP001595767">
    <property type="component" value="Unassembled WGS sequence"/>
</dbReference>
<dbReference type="EMBL" id="JBHSBA010000016">
    <property type="protein sequence ID" value="MFC4128893.1"/>
    <property type="molecule type" value="Genomic_DNA"/>
</dbReference>
<accession>A0ABV8LE02</accession>
<dbReference type="RefSeq" id="WP_378554771.1">
    <property type="nucleotide sequence ID" value="NZ_JBHSBA010000016.1"/>
</dbReference>
<organism evidence="1 2">
    <name type="scientific">Nocardia rhizosphaerae</name>
    <dbReference type="NCBI Taxonomy" id="1691571"/>
    <lineage>
        <taxon>Bacteria</taxon>
        <taxon>Bacillati</taxon>
        <taxon>Actinomycetota</taxon>
        <taxon>Actinomycetes</taxon>
        <taxon>Mycobacteriales</taxon>
        <taxon>Nocardiaceae</taxon>
        <taxon>Nocardia</taxon>
    </lineage>
</organism>
<reference evidence="2" key="1">
    <citation type="journal article" date="2019" name="Int. J. Syst. Evol. Microbiol.">
        <title>The Global Catalogue of Microorganisms (GCM) 10K type strain sequencing project: providing services to taxonomists for standard genome sequencing and annotation.</title>
        <authorList>
            <consortium name="The Broad Institute Genomics Platform"/>
            <consortium name="The Broad Institute Genome Sequencing Center for Infectious Disease"/>
            <person name="Wu L."/>
            <person name="Ma J."/>
        </authorList>
    </citation>
    <scope>NUCLEOTIDE SEQUENCE [LARGE SCALE GENOMIC DNA]</scope>
    <source>
        <strain evidence="2">CGMCC 4.7204</strain>
    </source>
</reference>
<keyword evidence="2" id="KW-1185">Reference proteome</keyword>
<evidence type="ECO:0000313" key="2">
    <source>
        <dbReference type="Proteomes" id="UP001595767"/>
    </source>
</evidence>
<proteinExistence type="predicted"/>
<protein>
    <recommendedName>
        <fullName evidence="3">Restriction alleviation protein Lar</fullName>
    </recommendedName>
</protein>